<sequence>MFLFLLLLLVFPHIDNVLGARMEPRELVRFIRGAELYMYVNRLIGTGAGEINHADPLGFPVPIHVPPRFIPTRPVPRLPPYSPRRCPFCNPPPPSKAFPKNTPSH</sequence>
<evidence type="ECO:0000313" key="3">
    <source>
        <dbReference type="Proteomes" id="UP000426265"/>
    </source>
</evidence>
<name>A0A654EQ93_ARATH</name>
<reference evidence="2 3" key="1">
    <citation type="submission" date="2019-11" db="EMBL/GenBank/DDBJ databases">
        <authorList>
            <person name="Jiao W.-B."/>
            <person name="Schneeberger K."/>
        </authorList>
    </citation>
    <scope>NUCLEOTIDE SEQUENCE [LARGE SCALE GENOMIC DNA]</scope>
    <source>
        <strain evidence="3">cv. An-1</strain>
    </source>
</reference>
<proteinExistence type="predicted"/>
<evidence type="ECO:0000256" key="1">
    <source>
        <dbReference type="SAM" id="SignalP"/>
    </source>
</evidence>
<organism evidence="2 3">
    <name type="scientific">Arabidopsis thaliana</name>
    <name type="common">Mouse-ear cress</name>
    <dbReference type="NCBI Taxonomy" id="3702"/>
    <lineage>
        <taxon>Eukaryota</taxon>
        <taxon>Viridiplantae</taxon>
        <taxon>Streptophyta</taxon>
        <taxon>Embryophyta</taxon>
        <taxon>Tracheophyta</taxon>
        <taxon>Spermatophyta</taxon>
        <taxon>Magnoliopsida</taxon>
        <taxon>eudicotyledons</taxon>
        <taxon>Gunneridae</taxon>
        <taxon>Pentapetalae</taxon>
        <taxon>rosids</taxon>
        <taxon>malvids</taxon>
        <taxon>Brassicales</taxon>
        <taxon>Brassicaceae</taxon>
        <taxon>Camelineae</taxon>
        <taxon>Arabidopsis</taxon>
    </lineage>
</organism>
<feature type="chain" id="PRO_5024975584" description="Transmembrane protein" evidence="1">
    <location>
        <begin position="20"/>
        <end position="105"/>
    </location>
</feature>
<keyword evidence="1" id="KW-0732">Signal</keyword>
<dbReference type="AlphaFoldDB" id="A0A654EQ93"/>
<evidence type="ECO:0008006" key="4">
    <source>
        <dbReference type="Google" id="ProtNLM"/>
    </source>
</evidence>
<gene>
    <name evidence="2" type="ORF">AN1_LOCUS3207</name>
</gene>
<dbReference type="Proteomes" id="UP000426265">
    <property type="component" value="Unassembled WGS sequence"/>
</dbReference>
<accession>A0A654EQ93</accession>
<evidence type="ECO:0000313" key="2">
    <source>
        <dbReference type="EMBL" id="VYS47721.1"/>
    </source>
</evidence>
<feature type="signal peptide" evidence="1">
    <location>
        <begin position="1"/>
        <end position="19"/>
    </location>
</feature>
<protein>
    <recommendedName>
        <fullName evidence="4">Transmembrane protein</fullName>
    </recommendedName>
</protein>
<dbReference type="EMBL" id="CACRSJ010000104">
    <property type="protein sequence ID" value="VYS47721.1"/>
    <property type="molecule type" value="Genomic_DNA"/>
</dbReference>